<dbReference type="Proteomes" id="UP001154114">
    <property type="component" value="Chromosome 19"/>
</dbReference>
<feature type="region of interest" description="Disordered" evidence="1">
    <location>
        <begin position="1"/>
        <end position="27"/>
    </location>
</feature>
<reference evidence="2" key="1">
    <citation type="submission" date="2021-12" db="EMBL/GenBank/DDBJ databases">
        <authorList>
            <person name="King R."/>
        </authorList>
    </citation>
    <scope>NUCLEOTIDE SEQUENCE</scope>
</reference>
<evidence type="ECO:0000313" key="2">
    <source>
        <dbReference type="EMBL" id="CAD0203496.1"/>
    </source>
</evidence>
<evidence type="ECO:0000256" key="1">
    <source>
        <dbReference type="SAM" id="MobiDB-lite"/>
    </source>
</evidence>
<dbReference type="EMBL" id="LR824022">
    <property type="protein sequence ID" value="CAD0203496.1"/>
    <property type="molecule type" value="Genomic_DNA"/>
</dbReference>
<evidence type="ECO:0000313" key="3">
    <source>
        <dbReference type="Proteomes" id="UP001154114"/>
    </source>
</evidence>
<keyword evidence="3" id="KW-1185">Reference proteome</keyword>
<sequence>MKGRKSGNKEDGRIVERKGMGRMEGIGMMNERKWNGVEGMEIRNEGMRIRNERNGRNGRGEEKMKGMENGRNGKMMMEWKDRIINGEG</sequence>
<feature type="compositionally biased region" description="Basic and acidic residues" evidence="1">
    <location>
        <begin position="77"/>
        <end position="88"/>
    </location>
</feature>
<protein>
    <submittedName>
        <fullName evidence="2">Uncharacterized protein</fullName>
    </submittedName>
</protein>
<organism evidence="2 3">
    <name type="scientific">Chrysodeixis includens</name>
    <name type="common">Soybean looper</name>
    <name type="synonym">Pseudoplusia includens</name>
    <dbReference type="NCBI Taxonomy" id="689277"/>
    <lineage>
        <taxon>Eukaryota</taxon>
        <taxon>Metazoa</taxon>
        <taxon>Ecdysozoa</taxon>
        <taxon>Arthropoda</taxon>
        <taxon>Hexapoda</taxon>
        <taxon>Insecta</taxon>
        <taxon>Pterygota</taxon>
        <taxon>Neoptera</taxon>
        <taxon>Endopterygota</taxon>
        <taxon>Lepidoptera</taxon>
        <taxon>Glossata</taxon>
        <taxon>Ditrysia</taxon>
        <taxon>Noctuoidea</taxon>
        <taxon>Noctuidae</taxon>
        <taxon>Plusiinae</taxon>
        <taxon>Chrysodeixis</taxon>
    </lineage>
</organism>
<feature type="compositionally biased region" description="Basic and acidic residues" evidence="1">
    <location>
        <begin position="45"/>
        <end position="68"/>
    </location>
</feature>
<feature type="region of interest" description="Disordered" evidence="1">
    <location>
        <begin position="45"/>
        <end position="88"/>
    </location>
</feature>
<accession>A0A9N8PZB7</accession>
<dbReference type="AlphaFoldDB" id="A0A9N8PZB7"/>
<gene>
    <name evidence="2" type="ORF">CINC_LOCUS5146</name>
</gene>
<name>A0A9N8PZB7_CHRIL</name>
<proteinExistence type="predicted"/>
<feature type="compositionally biased region" description="Basic and acidic residues" evidence="1">
    <location>
        <begin position="7"/>
        <end position="21"/>
    </location>
</feature>